<dbReference type="Pfam" id="PF08502">
    <property type="entry name" value="LeuA_dimer"/>
    <property type="match status" value="1"/>
</dbReference>
<evidence type="ECO:0000256" key="8">
    <source>
        <dbReference type="NCBIfam" id="TIGR00977"/>
    </source>
</evidence>
<dbReference type="InterPro" id="IPR002034">
    <property type="entry name" value="AIPM/Hcit_synth_CS"/>
</dbReference>
<dbReference type="InterPro" id="IPR013785">
    <property type="entry name" value="Aldolase_TIM"/>
</dbReference>
<dbReference type="InterPro" id="IPR005675">
    <property type="entry name" value="Citramal_synthase"/>
</dbReference>
<name>A0ABY0V6B5_9ACTO</name>
<dbReference type="SMART" id="SM00917">
    <property type="entry name" value="LeuA_dimer"/>
    <property type="match status" value="1"/>
</dbReference>
<evidence type="ECO:0000256" key="1">
    <source>
        <dbReference type="ARBA" id="ARBA00004743"/>
    </source>
</evidence>
<evidence type="ECO:0000256" key="6">
    <source>
        <dbReference type="ARBA" id="ARBA00023304"/>
    </source>
</evidence>
<keyword evidence="3" id="KW-0028">Amino-acid biosynthesis</keyword>
<comment type="similarity">
    <text evidence="2 9">Belongs to the alpha-IPM synthase/homocitrate synthase family.</text>
</comment>
<dbReference type="Pfam" id="PF00682">
    <property type="entry name" value="HMGL-like"/>
    <property type="match status" value="1"/>
</dbReference>
<gene>
    <name evidence="11" type="ORF">SAMN04489714_0610</name>
</gene>
<dbReference type="NCBIfam" id="TIGR00977">
    <property type="entry name" value="citramal_synth"/>
    <property type="match status" value="1"/>
</dbReference>
<dbReference type="EC" id="2.3.3.21" evidence="8"/>
<dbReference type="PROSITE" id="PS00816">
    <property type="entry name" value="AIPM_HOMOCIT_SYNTH_2"/>
    <property type="match status" value="1"/>
</dbReference>
<dbReference type="InterPro" id="IPR013709">
    <property type="entry name" value="2-isopropylmalate_synth_dimer"/>
</dbReference>
<feature type="domain" description="Pyruvate carboxyltransferase" evidence="10">
    <location>
        <begin position="5"/>
        <end position="283"/>
    </location>
</feature>
<dbReference type="InterPro" id="IPR036230">
    <property type="entry name" value="LeuA_allosteric_dom_sf"/>
</dbReference>
<accession>A0ABY0V6B5</accession>
<sequence>MKEHVFTYDTTLRDGAQQEGISLSVADKIECVRIMDRLGIDFIECGWPGAIPKDTEFFRQAARLDLSHSSLVAFGATTKAGMKASKDPQIAGLVDSGASVITVVAKSDPRHVTSALRTTLEENLRMVRDTVSYLSSPDAVGRPITVMVDLEHFFDGLAWDSRERYPIQVMIEAARAGAAAVIPCDTNGGNLPATIAQMIEQARDALVNDGHEDVVLGIHAHNDTGCAVANTMAAVGAGARQIQGTINGYGERTGNADLLACLANLQLKMGFDLLGGHALTHLTSTARSIGHIVNIAPFSRTPYVGASAFAHKAGLHASAIRVDPDLYQHIDPEQVGNGMRMLVSEMAGRASIELKAQELGIDLTSPDLATRLARIVKEREADGYMYDGADASFELLLRNEVGMLPPFVDVESWDVSTGQRPAEGQPLSSTRATVTIRTHARYIHTSEGNGPVNALDRALRAVLTQYKPEAAVIELSDFKVHILDQHHAGTASTIRVLITMSDGEREWSTVGIGTDIIEASWEALFDGYRWGLLPR</sequence>
<evidence type="ECO:0000256" key="9">
    <source>
        <dbReference type="RuleBase" id="RU003523"/>
    </source>
</evidence>
<evidence type="ECO:0000256" key="4">
    <source>
        <dbReference type="ARBA" id="ARBA00022624"/>
    </source>
</evidence>
<evidence type="ECO:0000313" key="12">
    <source>
        <dbReference type="Proteomes" id="UP000198976"/>
    </source>
</evidence>
<dbReference type="Gene3D" id="1.10.238.260">
    <property type="match status" value="1"/>
</dbReference>
<evidence type="ECO:0000313" key="11">
    <source>
        <dbReference type="EMBL" id="SDT89090.1"/>
    </source>
</evidence>
<keyword evidence="4" id="KW-0412">Isoleucine biosynthesis</keyword>
<comment type="catalytic activity">
    <reaction evidence="7">
        <text>pyruvate + acetyl-CoA + H2O = (3R)-citramalate + CoA + H(+)</text>
        <dbReference type="Rhea" id="RHEA:19045"/>
        <dbReference type="ChEBI" id="CHEBI:15361"/>
        <dbReference type="ChEBI" id="CHEBI:15377"/>
        <dbReference type="ChEBI" id="CHEBI:15378"/>
        <dbReference type="ChEBI" id="CHEBI:30934"/>
        <dbReference type="ChEBI" id="CHEBI:57287"/>
        <dbReference type="ChEBI" id="CHEBI:57288"/>
        <dbReference type="EC" id="2.3.3.21"/>
    </reaction>
</comment>
<evidence type="ECO:0000259" key="10">
    <source>
        <dbReference type="PROSITE" id="PS50991"/>
    </source>
</evidence>
<dbReference type="InterPro" id="IPR054691">
    <property type="entry name" value="LeuA/HCS_post-cat"/>
</dbReference>
<proteinExistence type="inferred from homology"/>
<organism evidence="11 12">
    <name type="scientific">Schaalia radingae</name>
    <dbReference type="NCBI Taxonomy" id="131110"/>
    <lineage>
        <taxon>Bacteria</taxon>
        <taxon>Bacillati</taxon>
        <taxon>Actinomycetota</taxon>
        <taxon>Actinomycetes</taxon>
        <taxon>Actinomycetales</taxon>
        <taxon>Actinomycetaceae</taxon>
        <taxon>Schaalia</taxon>
    </lineage>
</organism>
<reference evidence="11 12" key="1">
    <citation type="submission" date="2016-10" db="EMBL/GenBank/DDBJ databases">
        <authorList>
            <person name="Varghese N."/>
            <person name="Submissions S."/>
        </authorList>
    </citation>
    <scope>NUCLEOTIDE SEQUENCE [LARGE SCALE GENOMIC DNA]</scope>
    <source>
        <strain evidence="11 12">DSM 9169</strain>
    </source>
</reference>
<dbReference type="PANTHER" id="PTHR43538">
    <property type="entry name" value="ALPHA-IPM SYNTHASE/HOMOCITRATE SYNTHASE"/>
    <property type="match status" value="1"/>
</dbReference>
<dbReference type="PANTHER" id="PTHR43538:SF1">
    <property type="entry name" value="(R)-CITRAMALATE SYNTHASE"/>
    <property type="match status" value="1"/>
</dbReference>
<keyword evidence="12" id="KW-1185">Reference proteome</keyword>
<comment type="pathway">
    <text evidence="1">Amino-acid biosynthesis; L-isoleucine biosynthesis; 2-oxobutanoate from pyruvate: step 1/3.</text>
</comment>
<dbReference type="EMBL" id="LT629792">
    <property type="protein sequence ID" value="SDT89090.1"/>
    <property type="molecule type" value="Genomic_DNA"/>
</dbReference>
<dbReference type="RefSeq" id="WP_092648364.1">
    <property type="nucleotide sequence ID" value="NZ_LT629792.1"/>
</dbReference>
<evidence type="ECO:0000256" key="2">
    <source>
        <dbReference type="ARBA" id="ARBA00006154"/>
    </source>
</evidence>
<dbReference type="Pfam" id="PF22617">
    <property type="entry name" value="HCS_D2"/>
    <property type="match status" value="1"/>
</dbReference>
<evidence type="ECO:0000256" key="3">
    <source>
        <dbReference type="ARBA" id="ARBA00022605"/>
    </source>
</evidence>
<keyword evidence="6" id="KW-0100">Branched-chain amino acid biosynthesis</keyword>
<evidence type="ECO:0000256" key="5">
    <source>
        <dbReference type="ARBA" id="ARBA00022679"/>
    </source>
</evidence>
<dbReference type="SUPFAM" id="SSF110921">
    <property type="entry name" value="2-isopropylmalate synthase LeuA, allosteric (dimerisation) domain"/>
    <property type="match status" value="1"/>
</dbReference>
<dbReference type="SUPFAM" id="SSF51569">
    <property type="entry name" value="Aldolase"/>
    <property type="match status" value="1"/>
</dbReference>
<protein>
    <recommendedName>
        <fullName evidence="8">Citramalate synthase</fullName>
        <ecNumber evidence="8">2.3.3.21</ecNumber>
    </recommendedName>
</protein>
<dbReference type="Gene3D" id="3.20.20.70">
    <property type="entry name" value="Aldolase class I"/>
    <property type="match status" value="1"/>
</dbReference>
<dbReference type="PROSITE" id="PS50991">
    <property type="entry name" value="PYR_CT"/>
    <property type="match status" value="1"/>
</dbReference>
<dbReference type="InterPro" id="IPR000891">
    <property type="entry name" value="PYR_CT"/>
</dbReference>
<keyword evidence="5 9" id="KW-0808">Transferase</keyword>
<evidence type="ECO:0000256" key="7">
    <source>
        <dbReference type="ARBA" id="ARBA00048263"/>
    </source>
</evidence>
<dbReference type="Gene3D" id="3.30.160.270">
    <property type="match status" value="1"/>
</dbReference>
<dbReference type="Proteomes" id="UP000198976">
    <property type="component" value="Chromosome I"/>
</dbReference>
<dbReference type="PROSITE" id="PS00815">
    <property type="entry name" value="AIPM_HOMOCIT_SYNTH_1"/>
    <property type="match status" value="1"/>
</dbReference>